<dbReference type="RefSeq" id="WP_073180274.1">
    <property type="nucleotide sequence ID" value="NZ_FQYI01000008.1"/>
</dbReference>
<gene>
    <name evidence="1" type="ORF">SAMN05443429_108100</name>
</gene>
<evidence type="ECO:0000313" key="2">
    <source>
        <dbReference type="Proteomes" id="UP000184335"/>
    </source>
</evidence>
<evidence type="ECO:0000313" key="1">
    <source>
        <dbReference type="EMBL" id="SHJ06363.1"/>
    </source>
</evidence>
<proteinExistence type="predicted"/>
<dbReference type="STRING" id="1118202.SAMN05443429_108100"/>
<sequence>MKNLETVKQLTEKRNEIEAEIFKLEKKLKDENLPILYKEICNLLDGCGKGYVSGDYYAQSRYYSDIPGVKNIRLSGDRLHIKVTSPAGYMFPEQITVREKDLSIDFWVSRNFDDELDY</sequence>
<accession>A0A1M6G8R5</accession>
<dbReference type="AlphaFoldDB" id="A0A1M6G8R5"/>
<organism evidence="1 2">
    <name type="scientific">Cruoricaptor ignavus</name>
    <dbReference type="NCBI Taxonomy" id="1118202"/>
    <lineage>
        <taxon>Bacteria</taxon>
        <taxon>Pseudomonadati</taxon>
        <taxon>Bacteroidota</taxon>
        <taxon>Flavobacteriia</taxon>
        <taxon>Flavobacteriales</taxon>
        <taxon>Weeksellaceae</taxon>
        <taxon>Cruoricaptor</taxon>
    </lineage>
</organism>
<reference evidence="1 2" key="1">
    <citation type="submission" date="2016-11" db="EMBL/GenBank/DDBJ databases">
        <authorList>
            <person name="Jaros S."/>
            <person name="Januszkiewicz K."/>
            <person name="Wedrychowicz H."/>
        </authorList>
    </citation>
    <scope>NUCLEOTIDE SEQUENCE [LARGE SCALE GENOMIC DNA]</scope>
    <source>
        <strain evidence="1 2">DSM 25479</strain>
    </source>
</reference>
<protein>
    <submittedName>
        <fullName evidence="1">Uncharacterized protein</fullName>
    </submittedName>
</protein>
<keyword evidence="2" id="KW-1185">Reference proteome</keyword>
<dbReference type="EMBL" id="FQYI01000008">
    <property type="protein sequence ID" value="SHJ06363.1"/>
    <property type="molecule type" value="Genomic_DNA"/>
</dbReference>
<dbReference type="Proteomes" id="UP000184335">
    <property type="component" value="Unassembled WGS sequence"/>
</dbReference>
<name>A0A1M6G8R5_9FLAO</name>